<accession>A0A553YPM1</accession>
<evidence type="ECO:0000313" key="2">
    <source>
        <dbReference type="EMBL" id="TSB31160.1"/>
    </source>
</evidence>
<organism evidence="2 3">
    <name type="scientific">Streptomyces benahoarensis</name>
    <dbReference type="NCBI Taxonomy" id="2595054"/>
    <lineage>
        <taxon>Bacteria</taxon>
        <taxon>Bacillati</taxon>
        <taxon>Actinomycetota</taxon>
        <taxon>Actinomycetes</taxon>
        <taxon>Kitasatosporales</taxon>
        <taxon>Streptomycetaceae</taxon>
        <taxon>Streptomyces</taxon>
    </lineage>
</organism>
<feature type="region of interest" description="Disordered" evidence="1">
    <location>
        <begin position="1"/>
        <end position="40"/>
    </location>
</feature>
<dbReference type="AlphaFoldDB" id="A0A553YPM1"/>
<dbReference type="RefSeq" id="WP_143945385.1">
    <property type="nucleotide sequence ID" value="NZ_VKLS01000512.1"/>
</dbReference>
<evidence type="ECO:0000256" key="1">
    <source>
        <dbReference type="SAM" id="MobiDB-lite"/>
    </source>
</evidence>
<dbReference type="NCBIfam" id="NF041213">
    <property type="entry name" value="plasmid_TraA"/>
    <property type="match status" value="1"/>
</dbReference>
<dbReference type="Proteomes" id="UP000320888">
    <property type="component" value="Unassembled WGS sequence"/>
</dbReference>
<name>A0A553YPM1_9ACTN</name>
<proteinExistence type="predicted"/>
<protein>
    <submittedName>
        <fullName evidence="2">Uncharacterized protein</fullName>
    </submittedName>
</protein>
<gene>
    <name evidence="2" type="ORF">FNZ23_26040</name>
</gene>
<evidence type="ECO:0000313" key="3">
    <source>
        <dbReference type="Proteomes" id="UP000320888"/>
    </source>
</evidence>
<dbReference type="InterPro" id="IPR053789">
    <property type="entry name" value="TraA-like"/>
</dbReference>
<dbReference type="EMBL" id="VKLS01000512">
    <property type="protein sequence ID" value="TSB31160.1"/>
    <property type="molecule type" value="Genomic_DNA"/>
</dbReference>
<feature type="region of interest" description="Disordered" evidence="1">
    <location>
        <begin position="161"/>
        <end position="180"/>
    </location>
</feature>
<comment type="caution">
    <text evidence="2">The sequence shown here is derived from an EMBL/GenBank/DDBJ whole genome shotgun (WGS) entry which is preliminary data.</text>
</comment>
<feature type="compositionally biased region" description="Pro residues" evidence="1">
    <location>
        <begin position="1"/>
        <end position="10"/>
    </location>
</feature>
<sequence length="180" mass="19623">MAVPPRPTTPPTIGAPARGTKNINKTRNGGGFNPSVNPSLTLNVKAPADNAQAHADAARAWAGHRSGAPGAGFMSNEDIRQFCEYLRKDARNRATERSMDADHLEAVLSTIPDVGGSMSGARARSRRVSRHLKRVAAAEKNIQKYIAALYGTFEREYESELRKVGKGRIQSPKRSPFGWR</sequence>
<keyword evidence="3" id="KW-1185">Reference proteome</keyword>
<reference evidence="2 3" key="1">
    <citation type="submission" date="2019-07" db="EMBL/GenBank/DDBJ databases">
        <title>Draft genome for Streptomyces benahoarensis MZ03-48.</title>
        <authorList>
            <person name="Gonzalez-Pimentel J.L."/>
        </authorList>
    </citation>
    <scope>NUCLEOTIDE SEQUENCE [LARGE SCALE GENOMIC DNA]</scope>
    <source>
        <strain evidence="2 3">MZ03-48</strain>
    </source>
</reference>